<feature type="domain" description="Kinesin motor" evidence="10">
    <location>
        <begin position="6"/>
        <end position="351"/>
    </location>
</feature>
<keyword evidence="6 7" id="KW-0505">Motor protein</keyword>
<comment type="subcellular location">
    <subcellularLocation>
        <location evidence="1">Cytoplasm</location>
    </subcellularLocation>
</comment>
<evidence type="ECO:0000256" key="3">
    <source>
        <dbReference type="ARBA" id="ARBA00022741"/>
    </source>
</evidence>
<keyword evidence="4 6" id="KW-0067">ATP-binding</keyword>
<dbReference type="GO" id="GO:0005874">
    <property type="term" value="C:microtubule"/>
    <property type="evidence" value="ECO:0007669"/>
    <property type="project" value="UniProtKB-KW"/>
</dbReference>
<dbReference type="GO" id="GO:0051231">
    <property type="term" value="P:spindle elongation"/>
    <property type="evidence" value="ECO:0007669"/>
    <property type="project" value="TreeGrafter"/>
</dbReference>
<evidence type="ECO:0000256" key="5">
    <source>
        <dbReference type="ARBA" id="ARBA00023054"/>
    </source>
</evidence>
<dbReference type="PANTHER" id="PTHR47969:SF15">
    <property type="entry name" value="CHROMOSOME-ASSOCIATED KINESIN KIF4A-RELATED"/>
    <property type="match status" value="1"/>
</dbReference>
<name>A0AAU9JQG5_9CILI</name>
<feature type="region of interest" description="Disordered" evidence="9">
    <location>
        <begin position="612"/>
        <end position="639"/>
    </location>
</feature>
<dbReference type="GO" id="GO:0005875">
    <property type="term" value="C:microtubule associated complex"/>
    <property type="evidence" value="ECO:0007669"/>
    <property type="project" value="TreeGrafter"/>
</dbReference>
<comment type="similarity">
    <text evidence="6 7">Belongs to the TRAFAC class myosin-kinesin ATPase superfamily. Kinesin family.</text>
</comment>
<evidence type="ECO:0000256" key="1">
    <source>
        <dbReference type="ARBA" id="ARBA00004496"/>
    </source>
</evidence>
<dbReference type="EMBL" id="CAJZBQ010000044">
    <property type="protein sequence ID" value="CAG9327811.1"/>
    <property type="molecule type" value="Genomic_DNA"/>
</dbReference>
<sequence length="670" mass="76468">MESRNNIGVAVRIRPLLQEEVSQGHQVSRISCDQLQQRIIISMPESTQTKIFKFDQVLDQTTSQQDFFESCNLSILISKLLSGFNVTIFAYGQTGSGKTYTMEGYEYDKNLKPIIKVNNENVGVVPRVIKRLFEEIKNNSSNTEYTVYCTYIQVYKERIYDLLNPAQLKPGNPGLKLRWNKLEEFYIDNLFMHACYSPEEVMMHYHSGLKNKIMASHNLNSISSRSHTLFTLTIEALDSESGGILSSKLQLVDLAGSERPSITGNEGIILKESIEINKSLFTLRQVITALSSQREGETVHVPYRDSKLTSILKQSIGGNGFTLMIACLAPSDAYLDENLSTLSYASKALSISNIPVKNIDPKSKMTKKLRDEIKNLKQELSEVYQQIDLLSEISILEKKEQAVKLREIENMPFKSSHIQRIQALRNNIESAQSRREPTSSRPPPTAPAKNYESDNSGFGYSTEVLAEKLDDSVKLFKLIMNSNRKLKEDLIELKNKRKAQESEILQLHERNQNLREKAENFENAIKEEKTSDEDEIMNLRKINDELAKKIMQLEKGHKQIQAVVVAPPPKEKEKHEWGFKSTRTVVRAQSSTPSQVVNYYTDKAYETVMNFQSRPPTKNPNRRNRFEKSFEDTKGEMRDSSLDSAIKADENLALSQMFFRKKSGRANTNL</sequence>
<comment type="caution">
    <text evidence="11">The sequence shown here is derived from an EMBL/GenBank/DDBJ whole genome shotgun (WGS) entry which is preliminary data.</text>
</comment>
<dbReference type="GO" id="GO:0007018">
    <property type="term" value="P:microtubule-based movement"/>
    <property type="evidence" value="ECO:0007669"/>
    <property type="project" value="InterPro"/>
</dbReference>
<dbReference type="GO" id="GO:0003777">
    <property type="term" value="F:microtubule motor activity"/>
    <property type="evidence" value="ECO:0007669"/>
    <property type="project" value="InterPro"/>
</dbReference>
<feature type="compositionally biased region" description="Basic and acidic residues" evidence="9">
    <location>
        <begin position="624"/>
        <end position="639"/>
    </location>
</feature>
<dbReference type="GO" id="GO:0008017">
    <property type="term" value="F:microtubule binding"/>
    <property type="evidence" value="ECO:0007669"/>
    <property type="project" value="InterPro"/>
</dbReference>
<accession>A0AAU9JQG5</accession>
<evidence type="ECO:0000256" key="4">
    <source>
        <dbReference type="ARBA" id="ARBA00022840"/>
    </source>
</evidence>
<dbReference type="InterPro" id="IPR027417">
    <property type="entry name" value="P-loop_NTPase"/>
</dbReference>
<gene>
    <name evidence="11" type="ORF">BSTOLATCC_MIC44439</name>
</gene>
<dbReference type="GO" id="GO:0005524">
    <property type="term" value="F:ATP binding"/>
    <property type="evidence" value="ECO:0007669"/>
    <property type="project" value="UniProtKB-UniRule"/>
</dbReference>
<dbReference type="GO" id="GO:0007052">
    <property type="term" value="P:mitotic spindle organization"/>
    <property type="evidence" value="ECO:0007669"/>
    <property type="project" value="TreeGrafter"/>
</dbReference>
<organism evidence="11 12">
    <name type="scientific">Blepharisma stoltei</name>
    <dbReference type="NCBI Taxonomy" id="1481888"/>
    <lineage>
        <taxon>Eukaryota</taxon>
        <taxon>Sar</taxon>
        <taxon>Alveolata</taxon>
        <taxon>Ciliophora</taxon>
        <taxon>Postciliodesmatophora</taxon>
        <taxon>Heterotrichea</taxon>
        <taxon>Heterotrichida</taxon>
        <taxon>Blepharismidae</taxon>
        <taxon>Blepharisma</taxon>
    </lineage>
</organism>
<dbReference type="AlphaFoldDB" id="A0AAU9JQG5"/>
<feature type="coiled-coil region" evidence="8">
    <location>
        <begin position="483"/>
        <end position="556"/>
    </location>
</feature>
<dbReference type="PANTHER" id="PTHR47969">
    <property type="entry name" value="CHROMOSOME-ASSOCIATED KINESIN KIF4A-RELATED"/>
    <property type="match status" value="1"/>
</dbReference>
<keyword evidence="5 8" id="KW-0175">Coiled coil</keyword>
<dbReference type="Pfam" id="PF00225">
    <property type="entry name" value="Kinesin"/>
    <property type="match status" value="1"/>
</dbReference>
<dbReference type="InterPro" id="IPR036961">
    <property type="entry name" value="Kinesin_motor_dom_sf"/>
</dbReference>
<evidence type="ECO:0000313" key="11">
    <source>
        <dbReference type="EMBL" id="CAG9327811.1"/>
    </source>
</evidence>
<dbReference type="Gene3D" id="3.40.850.10">
    <property type="entry name" value="Kinesin motor domain"/>
    <property type="match status" value="1"/>
</dbReference>
<evidence type="ECO:0000313" key="12">
    <source>
        <dbReference type="Proteomes" id="UP001162131"/>
    </source>
</evidence>
<dbReference type="SMART" id="SM00129">
    <property type="entry name" value="KISc"/>
    <property type="match status" value="1"/>
</dbReference>
<keyword evidence="2" id="KW-0963">Cytoplasm</keyword>
<dbReference type="InterPro" id="IPR027640">
    <property type="entry name" value="Kinesin-like_fam"/>
</dbReference>
<dbReference type="InterPro" id="IPR019821">
    <property type="entry name" value="Kinesin_motor_CS"/>
</dbReference>
<evidence type="ECO:0000256" key="6">
    <source>
        <dbReference type="PROSITE-ProRule" id="PRU00283"/>
    </source>
</evidence>
<proteinExistence type="inferred from homology"/>
<dbReference type="GO" id="GO:0005737">
    <property type="term" value="C:cytoplasm"/>
    <property type="evidence" value="ECO:0007669"/>
    <property type="project" value="UniProtKB-SubCell"/>
</dbReference>
<keyword evidence="3 6" id="KW-0547">Nucleotide-binding</keyword>
<feature type="region of interest" description="Disordered" evidence="9">
    <location>
        <begin position="429"/>
        <end position="457"/>
    </location>
</feature>
<dbReference type="PRINTS" id="PR00380">
    <property type="entry name" value="KINESINHEAVY"/>
</dbReference>
<evidence type="ECO:0000256" key="8">
    <source>
        <dbReference type="SAM" id="Coils"/>
    </source>
</evidence>
<keyword evidence="12" id="KW-1185">Reference proteome</keyword>
<keyword evidence="7" id="KW-0493">Microtubule</keyword>
<dbReference type="PROSITE" id="PS50067">
    <property type="entry name" value="KINESIN_MOTOR_2"/>
    <property type="match status" value="1"/>
</dbReference>
<dbReference type="Proteomes" id="UP001162131">
    <property type="component" value="Unassembled WGS sequence"/>
</dbReference>
<evidence type="ECO:0000259" key="10">
    <source>
        <dbReference type="PROSITE" id="PS50067"/>
    </source>
</evidence>
<dbReference type="SUPFAM" id="SSF52540">
    <property type="entry name" value="P-loop containing nucleoside triphosphate hydrolases"/>
    <property type="match status" value="1"/>
</dbReference>
<dbReference type="CDD" id="cd00106">
    <property type="entry name" value="KISc"/>
    <property type="match status" value="1"/>
</dbReference>
<dbReference type="InterPro" id="IPR001752">
    <property type="entry name" value="Kinesin_motor_dom"/>
</dbReference>
<feature type="binding site" evidence="6">
    <location>
        <begin position="92"/>
        <end position="99"/>
    </location>
    <ligand>
        <name>ATP</name>
        <dbReference type="ChEBI" id="CHEBI:30616"/>
    </ligand>
</feature>
<protein>
    <recommendedName>
        <fullName evidence="7">Kinesin-like protein</fullName>
    </recommendedName>
</protein>
<evidence type="ECO:0000256" key="9">
    <source>
        <dbReference type="SAM" id="MobiDB-lite"/>
    </source>
</evidence>
<evidence type="ECO:0000256" key="7">
    <source>
        <dbReference type="RuleBase" id="RU000394"/>
    </source>
</evidence>
<evidence type="ECO:0000256" key="2">
    <source>
        <dbReference type="ARBA" id="ARBA00022490"/>
    </source>
</evidence>
<dbReference type="PROSITE" id="PS00411">
    <property type="entry name" value="KINESIN_MOTOR_1"/>
    <property type="match status" value="1"/>
</dbReference>
<reference evidence="11" key="1">
    <citation type="submission" date="2021-09" db="EMBL/GenBank/DDBJ databases">
        <authorList>
            <consortium name="AG Swart"/>
            <person name="Singh M."/>
            <person name="Singh A."/>
            <person name="Seah K."/>
            <person name="Emmerich C."/>
        </authorList>
    </citation>
    <scope>NUCLEOTIDE SEQUENCE</scope>
    <source>
        <strain evidence="11">ATCC30299</strain>
    </source>
</reference>